<gene>
    <name evidence="1" type="ORF">SAMN06264867_112102</name>
</gene>
<protein>
    <submittedName>
        <fullName evidence="1">Uncharacterized protein</fullName>
    </submittedName>
</protein>
<dbReference type="EMBL" id="FXTD01000012">
    <property type="protein sequence ID" value="SMO87188.1"/>
    <property type="molecule type" value="Genomic_DNA"/>
</dbReference>
<evidence type="ECO:0000313" key="2">
    <source>
        <dbReference type="Proteomes" id="UP000319712"/>
    </source>
</evidence>
<evidence type="ECO:0000313" key="1">
    <source>
        <dbReference type="EMBL" id="SMO87188.1"/>
    </source>
</evidence>
<proteinExistence type="predicted"/>
<name>A0A521ETA3_9EURY</name>
<organism evidence="1 2">
    <name type="scientific">Halorubrum cibi</name>
    <dbReference type="NCBI Taxonomy" id="413815"/>
    <lineage>
        <taxon>Archaea</taxon>
        <taxon>Methanobacteriati</taxon>
        <taxon>Methanobacteriota</taxon>
        <taxon>Stenosarchaea group</taxon>
        <taxon>Halobacteria</taxon>
        <taxon>Halobacteriales</taxon>
        <taxon>Haloferacaceae</taxon>
        <taxon>Halorubrum</taxon>
    </lineage>
</organism>
<keyword evidence="2" id="KW-1185">Reference proteome</keyword>
<dbReference type="AlphaFoldDB" id="A0A521ETA3"/>
<dbReference type="Proteomes" id="UP000319712">
    <property type="component" value="Unassembled WGS sequence"/>
</dbReference>
<accession>A0A521ETA3</accession>
<sequence>MGYIAMPALGLYRLTDFFALCLRLVVAITDYESGDNPGSTVITVWELFHDILCVIVDMAA</sequence>
<reference evidence="1 2" key="1">
    <citation type="submission" date="2017-05" db="EMBL/GenBank/DDBJ databases">
        <authorList>
            <person name="Varghese N."/>
            <person name="Submissions S."/>
        </authorList>
    </citation>
    <scope>NUCLEOTIDE SEQUENCE [LARGE SCALE GENOMIC DNA]</scope>
    <source>
        <strain evidence="1 2">DSM 19504</strain>
    </source>
</reference>